<protein>
    <submittedName>
        <fullName evidence="3">GGDEF domain-containing protein</fullName>
    </submittedName>
</protein>
<dbReference type="Proteomes" id="UP001595952">
    <property type="component" value="Unassembled WGS sequence"/>
</dbReference>
<comment type="caution">
    <text evidence="3">The sequence shown here is derived from an EMBL/GenBank/DDBJ whole genome shotgun (WGS) entry which is preliminary data.</text>
</comment>
<organism evidence="3 4">
    <name type="scientific">Deinococcus hohokamensis</name>
    <dbReference type="NCBI Taxonomy" id="309883"/>
    <lineage>
        <taxon>Bacteria</taxon>
        <taxon>Thermotogati</taxon>
        <taxon>Deinococcota</taxon>
        <taxon>Deinococci</taxon>
        <taxon>Deinococcales</taxon>
        <taxon>Deinococcaceae</taxon>
        <taxon>Deinococcus</taxon>
    </lineage>
</organism>
<dbReference type="PROSITE" id="PS50887">
    <property type="entry name" value="GGDEF"/>
    <property type="match status" value="1"/>
</dbReference>
<keyword evidence="4" id="KW-1185">Reference proteome</keyword>
<evidence type="ECO:0000313" key="4">
    <source>
        <dbReference type="Proteomes" id="UP001595952"/>
    </source>
</evidence>
<dbReference type="PANTHER" id="PTHR45138:SF9">
    <property type="entry name" value="DIGUANYLATE CYCLASE DGCM-RELATED"/>
    <property type="match status" value="1"/>
</dbReference>
<keyword evidence="1" id="KW-0472">Membrane</keyword>
<keyword evidence="1" id="KW-0812">Transmembrane</keyword>
<evidence type="ECO:0000313" key="3">
    <source>
        <dbReference type="EMBL" id="MFC4638431.1"/>
    </source>
</evidence>
<evidence type="ECO:0000256" key="1">
    <source>
        <dbReference type="SAM" id="Phobius"/>
    </source>
</evidence>
<feature type="domain" description="GGDEF" evidence="2">
    <location>
        <begin position="229"/>
        <end position="357"/>
    </location>
</feature>
<sequence length="357" mass="38386">MSVFPRAEALSPQDAFRCHALIILLTCSAAAALCSLILTPLVGLQGLDTVGPVLIFIKSVLFVTWVRRRPEAFRLVGLIELVLEVVTGAVKLTTVLHIDQLSYGLGGYLNWLPLIYVLAALVVPGRWGLVVSMGIYGVLLVPGIAFGLSAQVPAGVKMLFGNTVVQMYILHAAFIAFFALLGQAMEAYTRAEGQAELQARLANSDVLTGLPNRRQLTVWLERLRAPGAGAGCVLLFDLDHFKAVNDTHGHDVGDEVLRLTATCAREAMREGDLLGRWGGEEFMAILPGCPLVRAQSVAARLQASLHATPHPLAGVVTVSCGLAEVRPGEDIDALLRRADAALYRAKREGRDLIRISA</sequence>
<dbReference type="EMBL" id="JBHSEI010000005">
    <property type="protein sequence ID" value="MFC4638431.1"/>
    <property type="molecule type" value="Genomic_DNA"/>
</dbReference>
<dbReference type="RefSeq" id="WP_380061435.1">
    <property type="nucleotide sequence ID" value="NZ_JBHSEI010000005.1"/>
</dbReference>
<feature type="transmembrane region" description="Helical" evidence="1">
    <location>
        <begin position="21"/>
        <end position="43"/>
    </location>
</feature>
<name>A0ABV9I932_9DEIO</name>
<feature type="transmembrane region" description="Helical" evidence="1">
    <location>
        <begin position="49"/>
        <end position="66"/>
    </location>
</feature>
<dbReference type="NCBIfam" id="TIGR00254">
    <property type="entry name" value="GGDEF"/>
    <property type="match status" value="1"/>
</dbReference>
<proteinExistence type="predicted"/>
<dbReference type="CDD" id="cd01949">
    <property type="entry name" value="GGDEF"/>
    <property type="match status" value="1"/>
</dbReference>
<accession>A0ABV9I932</accession>
<dbReference type="InterPro" id="IPR050469">
    <property type="entry name" value="Diguanylate_Cyclase"/>
</dbReference>
<dbReference type="InterPro" id="IPR029787">
    <property type="entry name" value="Nucleotide_cyclase"/>
</dbReference>
<dbReference type="Pfam" id="PF00990">
    <property type="entry name" value="GGDEF"/>
    <property type="match status" value="1"/>
</dbReference>
<gene>
    <name evidence="3" type="ORF">ACFO0D_08735</name>
</gene>
<dbReference type="PANTHER" id="PTHR45138">
    <property type="entry name" value="REGULATORY COMPONENTS OF SENSORY TRANSDUCTION SYSTEM"/>
    <property type="match status" value="1"/>
</dbReference>
<dbReference type="InterPro" id="IPR043128">
    <property type="entry name" value="Rev_trsase/Diguanyl_cyclase"/>
</dbReference>
<feature type="transmembrane region" description="Helical" evidence="1">
    <location>
        <begin position="130"/>
        <end position="152"/>
    </location>
</feature>
<feature type="transmembrane region" description="Helical" evidence="1">
    <location>
        <begin position="78"/>
        <end position="98"/>
    </location>
</feature>
<dbReference type="Gene3D" id="3.30.70.270">
    <property type="match status" value="1"/>
</dbReference>
<reference evidence="4" key="1">
    <citation type="journal article" date="2019" name="Int. J. Syst. Evol. Microbiol.">
        <title>The Global Catalogue of Microorganisms (GCM) 10K type strain sequencing project: providing services to taxonomists for standard genome sequencing and annotation.</title>
        <authorList>
            <consortium name="The Broad Institute Genomics Platform"/>
            <consortium name="The Broad Institute Genome Sequencing Center for Infectious Disease"/>
            <person name="Wu L."/>
            <person name="Ma J."/>
        </authorList>
    </citation>
    <scope>NUCLEOTIDE SEQUENCE [LARGE SCALE GENOMIC DNA]</scope>
    <source>
        <strain evidence="4">CCUG 55995</strain>
    </source>
</reference>
<evidence type="ECO:0000259" key="2">
    <source>
        <dbReference type="PROSITE" id="PS50887"/>
    </source>
</evidence>
<dbReference type="SMART" id="SM00267">
    <property type="entry name" value="GGDEF"/>
    <property type="match status" value="1"/>
</dbReference>
<dbReference type="InterPro" id="IPR000160">
    <property type="entry name" value="GGDEF_dom"/>
</dbReference>
<dbReference type="SUPFAM" id="SSF55073">
    <property type="entry name" value="Nucleotide cyclase"/>
    <property type="match status" value="1"/>
</dbReference>
<feature type="transmembrane region" description="Helical" evidence="1">
    <location>
        <begin position="104"/>
        <end position="123"/>
    </location>
</feature>
<feature type="transmembrane region" description="Helical" evidence="1">
    <location>
        <begin position="158"/>
        <end position="181"/>
    </location>
</feature>
<keyword evidence="1" id="KW-1133">Transmembrane helix</keyword>